<dbReference type="InterPro" id="IPR011992">
    <property type="entry name" value="EF-hand-dom_pair"/>
</dbReference>
<evidence type="ECO:0000313" key="5">
    <source>
        <dbReference type="Proteomes" id="UP000546200"/>
    </source>
</evidence>
<feature type="region of interest" description="Disordered" evidence="1">
    <location>
        <begin position="62"/>
        <end position="158"/>
    </location>
</feature>
<feature type="compositionally biased region" description="Pro residues" evidence="1">
    <location>
        <begin position="86"/>
        <end position="101"/>
    </location>
</feature>
<evidence type="ECO:0000256" key="2">
    <source>
        <dbReference type="SAM" id="SignalP"/>
    </source>
</evidence>
<dbReference type="PROSITE" id="PS50222">
    <property type="entry name" value="EF_HAND_2"/>
    <property type="match status" value="1"/>
</dbReference>
<dbReference type="Pfam" id="PF13202">
    <property type="entry name" value="EF-hand_5"/>
    <property type="match status" value="2"/>
</dbReference>
<reference evidence="4 5" key="1">
    <citation type="submission" date="2020-08" db="EMBL/GenBank/DDBJ databases">
        <title>Genomic Encyclopedia of Type Strains, Phase IV (KMG-IV): sequencing the most valuable type-strain genomes for metagenomic binning, comparative biology and taxonomic classification.</title>
        <authorList>
            <person name="Goeker M."/>
        </authorList>
    </citation>
    <scope>NUCLEOTIDE SEQUENCE [LARGE SCALE GENOMIC DNA]</scope>
    <source>
        <strain evidence="4 5">DSM 100044</strain>
    </source>
</reference>
<dbReference type="EMBL" id="JACIJK010000002">
    <property type="protein sequence ID" value="MBB5714019.1"/>
    <property type="molecule type" value="Genomic_DNA"/>
</dbReference>
<dbReference type="RefSeq" id="WP_184054954.1">
    <property type="nucleotide sequence ID" value="NZ_JACIJK010000002.1"/>
</dbReference>
<evidence type="ECO:0000313" key="4">
    <source>
        <dbReference type="EMBL" id="MBB5714019.1"/>
    </source>
</evidence>
<comment type="caution">
    <text evidence="4">The sequence shown here is derived from an EMBL/GenBank/DDBJ whole genome shotgun (WGS) entry which is preliminary data.</text>
</comment>
<accession>A0A7W9ETB6</accession>
<organism evidence="4 5">
    <name type="scientific">Sphingomonas aerophila</name>
    <dbReference type="NCBI Taxonomy" id="1344948"/>
    <lineage>
        <taxon>Bacteria</taxon>
        <taxon>Pseudomonadati</taxon>
        <taxon>Pseudomonadota</taxon>
        <taxon>Alphaproteobacteria</taxon>
        <taxon>Sphingomonadales</taxon>
        <taxon>Sphingomonadaceae</taxon>
        <taxon>Sphingomonas</taxon>
    </lineage>
</organism>
<feature type="region of interest" description="Disordered" evidence="1">
    <location>
        <begin position="19"/>
        <end position="45"/>
    </location>
</feature>
<feature type="domain" description="EF-hand" evidence="3">
    <location>
        <begin position="107"/>
        <end position="142"/>
    </location>
</feature>
<protein>
    <recommendedName>
        <fullName evidence="3">EF-hand domain-containing protein</fullName>
    </recommendedName>
</protein>
<dbReference type="Proteomes" id="UP000546200">
    <property type="component" value="Unassembled WGS sequence"/>
</dbReference>
<name>A0A7W9ETB6_9SPHN</name>
<sequence length="158" mass="16806">MVKWVWAVALGSATLAAGAAAQEGPAPRGGGMQRADTNGDGKISRAEYQAQVDSRFARLDVNGDGLLGNDEMPMRGMGRRSMTTDVPPPRVNNTPPAPPSGPISRDQFRTLSMSRFDRIDANHDGNIDADEMAAARPYRGSDDRSAPPPPPVNGAKQH</sequence>
<evidence type="ECO:0000259" key="3">
    <source>
        <dbReference type="PROSITE" id="PS50222"/>
    </source>
</evidence>
<feature type="signal peptide" evidence="2">
    <location>
        <begin position="1"/>
        <end position="21"/>
    </location>
</feature>
<gene>
    <name evidence="4" type="ORF">FHS94_000842</name>
</gene>
<dbReference type="Gene3D" id="1.10.238.10">
    <property type="entry name" value="EF-hand"/>
    <property type="match status" value="1"/>
</dbReference>
<dbReference type="GO" id="GO:0005509">
    <property type="term" value="F:calcium ion binding"/>
    <property type="evidence" value="ECO:0007669"/>
    <property type="project" value="InterPro"/>
</dbReference>
<feature type="chain" id="PRO_5031532452" description="EF-hand domain-containing protein" evidence="2">
    <location>
        <begin position="22"/>
        <end position="158"/>
    </location>
</feature>
<dbReference type="PROSITE" id="PS00018">
    <property type="entry name" value="EF_HAND_1"/>
    <property type="match status" value="2"/>
</dbReference>
<dbReference type="InterPro" id="IPR002048">
    <property type="entry name" value="EF_hand_dom"/>
</dbReference>
<proteinExistence type="predicted"/>
<keyword evidence="5" id="KW-1185">Reference proteome</keyword>
<feature type="compositionally biased region" description="Basic and acidic residues" evidence="1">
    <location>
        <begin position="115"/>
        <end position="126"/>
    </location>
</feature>
<dbReference type="AlphaFoldDB" id="A0A7W9ETB6"/>
<keyword evidence="2" id="KW-0732">Signal</keyword>
<dbReference type="SUPFAM" id="SSF47473">
    <property type="entry name" value="EF-hand"/>
    <property type="match status" value="1"/>
</dbReference>
<evidence type="ECO:0000256" key="1">
    <source>
        <dbReference type="SAM" id="MobiDB-lite"/>
    </source>
</evidence>
<dbReference type="InterPro" id="IPR018247">
    <property type="entry name" value="EF_Hand_1_Ca_BS"/>
</dbReference>